<organism evidence="8 9">
    <name type="scientific">Gambusia affinis</name>
    <name type="common">Western mosquitofish</name>
    <name type="synonym">Heterandria affinis</name>
    <dbReference type="NCBI Taxonomy" id="33528"/>
    <lineage>
        <taxon>Eukaryota</taxon>
        <taxon>Metazoa</taxon>
        <taxon>Chordata</taxon>
        <taxon>Craniata</taxon>
        <taxon>Vertebrata</taxon>
        <taxon>Euteleostomi</taxon>
        <taxon>Actinopterygii</taxon>
        <taxon>Neopterygii</taxon>
        <taxon>Teleostei</taxon>
        <taxon>Neoteleostei</taxon>
        <taxon>Acanthomorphata</taxon>
        <taxon>Ovalentaria</taxon>
        <taxon>Atherinomorphae</taxon>
        <taxon>Cyprinodontiformes</taxon>
        <taxon>Poeciliidae</taxon>
        <taxon>Poeciliinae</taxon>
        <taxon>Gambusia</taxon>
    </lineage>
</organism>
<protein>
    <recommendedName>
        <fullName evidence="7">THAP-type domain-containing protein</fullName>
    </recommendedName>
</protein>
<evidence type="ECO:0000256" key="5">
    <source>
        <dbReference type="PROSITE-ProRule" id="PRU00309"/>
    </source>
</evidence>
<dbReference type="InterPro" id="IPR006612">
    <property type="entry name" value="THAP_Znf"/>
</dbReference>
<keyword evidence="3" id="KW-0862">Zinc</keyword>
<comment type="caution">
    <text evidence="8">The sequence shown here is derived from an EMBL/GenBank/DDBJ whole genome shotgun (WGS) entry which is preliminary data.</text>
</comment>
<feature type="domain" description="THAP-type" evidence="7">
    <location>
        <begin position="1"/>
        <end position="85"/>
    </location>
</feature>
<dbReference type="STRING" id="33528.ENSGAFP00000023804"/>
<dbReference type="PROSITE" id="PS50950">
    <property type="entry name" value="ZF_THAP"/>
    <property type="match status" value="1"/>
</dbReference>
<dbReference type="GO" id="GO:0008270">
    <property type="term" value="F:zinc ion binding"/>
    <property type="evidence" value="ECO:0007669"/>
    <property type="project" value="UniProtKB-KW"/>
</dbReference>
<evidence type="ECO:0000256" key="4">
    <source>
        <dbReference type="ARBA" id="ARBA00023125"/>
    </source>
</evidence>
<keyword evidence="1" id="KW-0479">Metal-binding</keyword>
<evidence type="ECO:0000313" key="9">
    <source>
        <dbReference type="Proteomes" id="UP000250572"/>
    </source>
</evidence>
<gene>
    <name evidence="8" type="ORF">CCH79_00020194</name>
</gene>
<evidence type="ECO:0000313" key="8">
    <source>
        <dbReference type="EMBL" id="PWA18299.1"/>
    </source>
</evidence>
<evidence type="ECO:0000259" key="7">
    <source>
        <dbReference type="PROSITE" id="PS50950"/>
    </source>
</evidence>
<feature type="compositionally biased region" description="Basic and acidic residues" evidence="6">
    <location>
        <begin position="34"/>
        <end position="45"/>
    </location>
</feature>
<keyword evidence="9" id="KW-1185">Reference proteome</keyword>
<sequence length="94" mass="10621">MAQSRRGCFSSVPTCSREARKQPYLSYHAVPSDPEQRRPSEETRVRTLRMKPGSTSVGSRHFSQEDFVSGSTTRRLKHGSVPSLFTWNSFSSPD</sequence>
<dbReference type="Proteomes" id="UP000250572">
    <property type="component" value="Unassembled WGS sequence"/>
</dbReference>
<name>A0A315V4P1_GAMAF</name>
<dbReference type="SUPFAM" id="SSF57716">
    <property type="entry name" value="Glucocorticoid receptor-like (DNA-binding domain)"/>
    <property type="match status" value="1"/>
</dbReference>
<feature type="region of interest" description="Disordered" evidence="6">
    <location>
        <begin position="23"/>
        <end position="75"/>
    </location>
</feature>
<keyword evidence="4 5" id="KW-0238">DNA-binding</keyword>
<reference evidence="8 9" key="1">
    <citation type="journal article" date="2018" name="G3 (Bethesda)">
        <title>A High-Quality Reference Genome for the Invasive Mosquitofish Gambusia affinis Using a Chicago Library.</title>
        <authorList>
            <person name="Hoffberg S.L."/>
            <person name="Troendle N.J."/>
            <person name="Glenn T.C."/>
            <person name="Mahmud O."/>
            <person name="Louha S."/>
            <person name="Chalopin D."/>
            <person name="Bennetzen J.L."/>
            <person name="Mauricio R."/>
        </authorList>
    </citation>
    <scope>NUCLEOTIDE SEQUENCE [LARGE SCALE GENOMIC DNA]</scope>
    <source>
        <strain evidence="8">NE01/NJP1002.9</strain>
        <tissue evidence="8">Muscle</tissue>
    </source>
</reference>
<dbReference type="Pfam" id="PF05485">
    <property type="entry name" value="THAP"/>
    <property type="match status" value="1"/>
</dbReference>
<evidence type="ECO:0000256" key="2">
    <source>
        <dbReference type="ARBA" id="ARBA00022771"/>
    </source>
</evidence>
<dbReference type="EMBL" id="NHOQ01002318">
    <property type="protein sequence ID" value="PWA18299.1"/>
    <property type="molecule type" value="Genomic_DNA"/>
</dbReference>
<evidence type="ECO:0000256" key="3">
    <source>
        <dbReference type="ARBA" id="ARBA00022833"/>
    </source>
</evidence>
<proteinExistence type="predicted"/>
<dbReference type="AlphaFoldDB" id="A0A315V4P1"/>
<keyword evidence="2 5" id="KW-0863">Zinc-finger</keyword>
<evidence type="ECO:0000256" key="1">
    <source>
        <dbReference type="ARBA" id="ARBA00022723"/>
    </source>
</evidence>
<accession>A0A315V4P1</accession>
<dbReference type="GO" id="GO:0003677">
    <property type="term" value="F:DNA binding"/>
    <property type="evidence" value="ECO:0007669"/>
    <property type="project" value="UniProtKB-UniRule"/>
</dbReference>
<evidence type="ECO:0000256" key="6">
    <source>
        <dbReference type="SAM" id="MobiDB-lite"/>
    </source>
</evidence>